<evidence type="ECO:0008006" key="3">
    <source>
        <dbReference type="Google" id="ProtNLM"/>
    </source>
</evidence>
<dbReference type="OrthoDB" id="794403at2"/>
<organism evidence="1 2">
    <name type="scientific">Flavobacterium rhamnosiphilum</name>
    <dbReference type="NCBI Taxonomy" id="2541724"/>
    <lineage>
        <taxon>Bacteria</taxon>
        <taxon>Pseudomonadati</taxon>
        <taxon>Bacteroidota</taxon>
        <taxon>Flavobacteriia</taxon>
        <taxon>Flavobacteriales</taxon>
        <taxon>Flavobacteriaceae</taxon>
        <taxon>Flavobacterium</taxon>
    </lineage>
</organism>
<accession>A0A4R5F569</accession>
<sequence length="157" mass="17559">MKKVILLSVVFMSVLASCKKEKEMEEVPVPSEEIVVEEPVSEECYSAIIKKDTISMSLNIKGNQIASGKLSYNFFEKDKNEGTLVGEIKGDTLFAEYTFMSEGVLSIRQVSFLKKGNTYVEGYGDVIDDNKGKVTFKDTKQLKFEGNIVLSKVDCKM</sequence>
<dbReference type="AlphaFoldDB" id="A0A4R5F569"/>
<comment type="caution">
    <text evidence="1">The sequence shown here is derived from an EMBL/GenBank/DDBJ whole genome shotgun (WGS) entry which is preliminary data.</text>
</comment>
<gene>
    <name evidence="1" type="ORF">E0I26_12980</name>
</gene>
<dbReference type="Proteomes" id="UP000294814">
    <property type="component" value="Unassembled WGS sequence"/>
</dbReference>
<evidence type="ECO:0000313" key="1">
    <source>
        <dbReference type="EMBL" id="TDE42772.1"/>
    </source>
</evidence>
<evidence type="ECO:0000313" key="2">
    <source>
        <dbReference type="Proteomes" id="UP000294814"/>
    </source>
</evidence>
<protein>
    <recommendedName>
        <fullName evidence="3">Lipoprotein</fullName>
    </recommendedName>
</protein>
<dbReference type="PROSITE" id="PS51257">
    <property type="entry name" value="PROKAR_LIPOPROTEIN"/>
    <property type="match status" value="1"/>
</dbReference>
<keyword evidence="2" id="KW-1185">Reference proteome</keyword>
<name>A0A4R5F569_9FLAO</name>
<proteinExistence type="predicted"/>
<dbReference type="EMBL" id="SMLG01000010">
    <property type="protein sequence ID" value="TDE42772.1"/>
    <property type="molecule type" value="Genomic_DNA"/>
</dbReference>
<dbReference type="RefSeq" id="WP_131916892.1">
    <property type="nucleotide sequence ID" value="NZ_SMLG01000010.1"/>
</dbReference>
<reference evidence="1 2" key="1">
    <citation type="submission" date="2019-03" db="EMBL/GenBank/DDBJ databases">
        <title>Novel species of Flavobacterium.</title>
        <authorList>
            <person name="Liu Q."/>
            <person name="Xin Y.-H."/>
        </authorList>
    </citation>
    <scope>NUCLEOTIDE SEQUENCE [LARGE SCALE GENOMIC DNA]</scope>
    <source>
        <strain evidence="1 2">LB3P52</strain>
    </source>
</reference>